<protein>
    <recommendedName>
        <fullName evidence="4">Transport-associated OB type 2 domain-containing protein</fullName>
    </recommendedName>
</protein>
<dbReference type="InterPro" id="IPR012340">
    <property type="entry name" value="NA-bd_OB-fold"/>
</dbReference>
<dbReference type="Gene3D" id="2.40.50.140">
    <property type="entry name" value="Nucleic acid-binding proteins"/>
    <property type="match status" value="1"/>
</dbReference>
<comment type="caution">
    <text evidence="5">The sequence shown here is derived from an EMBL/GenBank/DDBJ whole genome shotgun (WGS) entry which is preliminary data.</text>
</comment>
<sequence length="94" mass="10704">GKLIQSRSQNNEIVLGIRPEDIKINHKNGEEAEVYVVEHMGMQVLVTVKLGNLQIRILTAPPFTKEMGEKVKLHFDADKIHLFDKNTEKSLLLN</sequence>
<keyword evidence="1" id="KW-1003">Cell membrane</keyword>
<dbReference type="PANTHER" id="PTHR43875:SF15">
    <property type="entry name" value="TREHALOSE IMPORT ATP-BINDING PROTEIN SUGC"/>
    <property type="match status" value="1"/>
</dbReference>
<feature type="non-terminal residue" evidence="5">
    <location>
        <position position="1"/>
    </location>
</feature>
<feature type="domain" description="Transport-associated OB type 2" evidence="4">
    <location>
        <begin position="15"/>
        <end position="83"/>
    </location>
</feature>
<evidence type="ECO:0000256" key="1">
    <source>
        <dbReference type="ARBA" id="ARBA00022475"/>
    </source>
</evidence>
<evidence type="ECO:0000259" key="4">
    <source>
        <dbReference type="Pfam" id="PF08402"/>
    </source>
</evidence>
<dbReference type="GO" id="GO:0016887">
    <property type="term" value="F:ATP hydrolysis activity"/>
    <property type="evidence" value="ECO:0007669"/>
    <property type="project" value="InterPro"/>
</dbReference>
<keyword evidence="2" id="KW-1278">Translocase</keyword>
<organism evidence="5">
    <name type="scientific">marine sediment metagenome</name>
    <dbReference type="NCBI Taxonomy" id="412755"/>
    <lineage>
        <taxon>unclassified sequences</taxon>
        <taxon>metagenomes</taxon>
        <taxon>ecological metagenomes</taxon>
    </lineage>
</organism>
<evidence type="ECO:0000256" key="3">
    <source>
        <dbReference type="ARBA" id="ARBA00023136"/>
    </source>
</evidence>
<dbReference type="GO" id="GO:0005524">
    <property type="term" value="F:ATP binding"/>
    <property type="evidence" value="ECO:0007669"/>
    <property type="project" value="InterPro"/>
</dbReference>
<gene>
    <name evidence="5" type="ORF">S01H1_02699</name>
</gene>
<dbReference type="InterPro" id="IPR047641">
    <property type="entry name" value="ABC_transpr_MalK/UgpC-like"/>
</dbReference>
<evidence type="ECO:0000313" key="5">
    <source>
        <dbReference type="EMBL" id="GAF70546.1"/>
    </source>
</evidence>
<keyword evidence="3" id="KW-0472">Membrane</keyword>
<dbReference type="AlphaFoldDB" id="X0S5R4"/>
<accession>X0S5R4</accession>
<name>X0S5R4_9ZZZZ</name>
<dbReference type="Pfam" id="PF08402">
    <property type="entry name" value="TOBE_2"/>
    <property type="match status" value="1"/>
</dbReference>
<dbReference type="PANTHER" id="PTHR43875">
    <property type="entry name" value="MALTODEXTRIN IMPORT ATP-BINDING PROTEIN MSMX"/>
    <property type="match status" value="1"/>
</dbReference>
<dbReference type="InterPro" id="IPR013611">
    <property type="entry name" value="Transp-assoc_OB_typ2"/>
</dbReference>
<evidence type="ECO:0000256" key="2">
    <source>
        <dbReference type="ARBA" id="ARBA00022967"/>
    </source>
</evidence>
<dbReference type="InterPro" id="IPR008995">
    <property type="entry name" value="Mo/tungstate-bd_C_term_dom"/>
</dbReference>
<reference evidence="5" key="1">
    <citation type="journal article" date="2014" name="Front. Microbiol.">
        <title>High frequency of phylogenetically diverse reductive dehalogenase-homologous genes in deep subseafloor sedimentary metagenomes.</title>
        <authorList>
            <person name="Kawai M."/>
            <person name="Futagami T."/>
            <person name="Toyoda A."/>
            <person name="Takaki Y."/>
            <person name="Nishi S."/>
            <person name="Hori S."/>
            <person name="Arai W."/>
            <person name="Tsubouchi T."/>
            <person name="Morono Y."/>
            <person name="Uchiyama I."/>
            <person name="Ito T."/>
            <person name="Fujiyama A."/>
            <person name="Inagaki F."/>
            <person name="Takami H."/>
        </authorList>
    </citation>
    <scope>NUCLEOTIDE SEQUENCE</scope>
    <source>
        <strain evidence="5">Expedition CK06-06</strain>
    </source>
</reference>
<dbReference type="SUPFAM" id="SSF50331">
    <property type="entry name" value="MOP-like"/>
    <property type="match status" value="1"/>
</dbReference>
<dbReference type="Gene3D" id="2.40.50.100">
    <property type="match status" value="1"/>
</dbReference>
<proteinExistence type="predicted"/>
<dbReference type="GO" id="GO:0055052">
    <property type="term" value="C:ATP-binding cassette (ABC) transporter complex, substrate-binding subunit-containing"/>
    <property type="evidence" value="ECO:0007669"/>
    <property type="project" value="TreeGrafter"/>
</dbReference>
<dbReference type="EMBL" id="BARS01001345">
    <property type="protein sequence ID" value="GAF70546.1"/>
    <property type="molecule type" value="Genomic_DNA"/>
</dbReference>
<dbReference type="GO" id="GO:0022857">
    <property type="term" value="F:transmembrane transporter activity"/>
    <property type="evidence" value="ECO:0007669"/>
    <property type="project" value="InterPro"/>
</dbReference>